<gene>
    <name evidence="2" type="ORF">Salat_0211600</name>
</gene>
<keyword evidence="3" id="KW-1185">Reference proteome</keyword>
<comment type="caution">
    <text evidence="2">The sequence shown here is derived from an EMBL/GenBank/DDBJ whole genome shotgun (WGS) entry which is preliminary data.</text>
</comment>
<name>A0AAE2CY66_9LAMI</name>
<feature type="region of interest" description="Disordered" evidence="1">
    <location>
        <begin position="39"/>
        <end position="69"/>
    </location>
</feature>
<evidence type="ECO:0000313" key="3">
    <source>
        <dbReference type="Proteomes" id="UP001293254"/>
    </source>
</evidence>
<evidence type="ECO:0000256" key="1">
    <source>
        <dbReference type="SAM" id="MobiDB-lite"/>
    </source>
</evidence>
<dbReference type="Proteomes" id="UP001293254">
    <property type="component" value="Unassembled WGS sequence"/>
</dbReference>
<proteinExistence type="predicted"/>
<reference evidence="2" key="2">
    <citation type="journal article" date="2024" name="Plant">
        <title>Genomic evolution and insights into agronomic trait innovations of Sesamum species.</title>
        <authorList>
            <person name="Miao H."/>
            <person name="Wang L."/>
            <person name="Qu L."/>
            <person name="Liu H."/>
            <person name="Sun Y."/>
            <person name="Le M."/>
            <person name="Wang Q."/>
            <person name="Wei S."/>
            <person name="Zheng Y."/>
            <person name="Lin W."/>
            <person name="Duan Y."/>
            <person name="Cao H."/>
            <person name="Xiong S."/>
            <person name="Wang X."/>
            <person name="Wei L."/>
            <person name="Li C."/>
            <person name="Ma Q."/>
            <person name="Ju M."/>
            <person name="Zhao R."/>
            <person name="Li G."/>
            <person name="Mu C."/>
            <person name="Tian Q."/>
            <person name="Mei H."/>
            <person name="Zhang T."/>
            <person name="Gao T."/>
            <person name="Zhang H."/>
        </authorList>
    </citation>
    <scope>NUCLEOTIDE SEQUENCE</scope>
    <source>
        <strain evidence="2">3651</strain>
    </source>
</reference>
<reference evidence="2" key="1">
    <citation type="submission" date="2020-06" db="EMBL/GenBank/DDBJ databases">
        <authorList>
            <person name="Li T."/>
            <person name="Hu X."/>
            <person name="Zhang T."/>
            <person name="Song X."/>
            <person name="Zhang H."/>
            <person name="Dai N."/>
            <person name="Sheng W."/>
            <person name="Hou X."/>
            <person name="Wei L."/>
        </authorList>
    </citation>
    <scope>NUCLEOTIDE SEQUENCE</scope>
    <source>
        <strain evidence="2">3651</strain>
        <tissue evidence="2">Leaf</tissue>
    </source>
</reference>
<sequence length="114" mass="12928">MILSSRVLIKDESSDSRAIFHKLGFDFLEQGVPLHKKAAMDRGSSFRQVPGGPNPQDNSKPPTLRRNVPMDIGTHRSEKYLQDQILSITRDHLDIQRFYCSQHTLGQESTCSCN</sequence>
<organism evidence="2 3">
    <name type="scientific">Sesamum alatum</name>
    <dbReference type="NCBI Taxonomy" id="300844"/>
    <lineage>
        <taxon>Eukaryota</taxon>
        <taxon>Viridiplantae</taxon>
        <taxon>Streptophyta</taxon>
        <taxon>Embryophyta</taxon>
        <taxon>Tracheophyta</taxon>
        <taxon>Spermatophyta</taxon>
        <taxon>Magnoliopsida</taxon>
        <taxon>eudicotyledons</taxon>
        <taxon>Gunneridae</taxon>
        <taxon>Pentapetalae</taxon>
        <taxon>asterids</taxon>
        <taxon>lamiids</taxon>
        <taxon>Lamiales</taxon>
        <taxon>Pedaliaceae</taxon>
        <taxon>Sesamum</taxon>
    </lineage>
</organism>
<dbReference type="AlphaFoldDB" id="A0AAE2CY66"/>
<evidence type="ECO:0000313" key="2">
    <source>
        <dbReference type="EMBL" id="KAK4438770.1"/>
    </source>
</evidence>
<accession>A0AAE2CY66</accession>
<dbReference type="EMBL" id="JACGWO010000001">
    <property type="protein sequence ID" value="KAK4438770.1"/>
    <property type="molecule type" value="Genomic_DNA"/>
</dbReference>
<protein>
    <submittedName>
        <fullName evidence="2">Uncharacterized protein</fullName>
    </submittedName>
</protein>